<dbReference type="CDD" id="cd00882">
    <property type="entry name" value="Ras_like_GTPase"/>
    <property type="match status" value="1"/>
</dbReference>
<dbReference type="InterPro" id="IPR027417">
    <property type="entry name" value="P-loop_NTPase"/>
</dbReference>
<evidence type="ECO:0000313" key="3">
    <source>
        <dbReference type="Proteomes" id="UP000194127"/>
    </source>
</evidence>
<evidence type="ECO:0000259" key="1">
    <source>
        <dbReference type="Pfam" id="PF01926"/>
    </source>
</evidence>
<dbReference type="AlphaFoldDB" id="A0A1X6N7K7"/>
<organism evidence="2 3">
    <name type="scientific">Postia placenta MAD-698-R-SB12</name>
    <dbReference type="NCBI Taxonomy" id="670580"/>
    <lineage>
        <taxon>Eukaryota</taxon>
        <taxon>Fungi</taxon>
        <taxon>Dikarya</taxon>
        <taxon>Basidiomycota</taxon>
        <taxon>Agaricomycotina</taxon>
        <taxon>Agaricomycetes</taxon>
        <taxon>Polyporales</taxon>
        <taxon>Adustoporiaceae</taxon>
        <taxon>Rhodonia</taxon>
    </lineage>
</organism>
<protein>
    <recommendedName>
        <fullName evidence="1">G domain-containing protein</fullName>
    </recommendedName>
</protein>
<name>A0A1X6N7K7_9APHY</name>
<dbReference type="EMBL" id="KZ110593">
    <property type="protein sequence ID" value="OSX64607.1"/>
    <property type="molecule type" value="Genomic_DNA"/>
</dbReference>
<sequence length="272" mass="30736">LMGVTGSGETTFTNLITNARLKVGHGLGSCTTEIQLAGLKLDGKDVVLIDTPGFDDTDRSQGDVLNQIATFLKQTYEDGRRLSGVIYLHRISDIRMSGSAIESFRLFKEICGDEAMTNVIVATTMWQHVDNVKAVEKEAELSDKYFNEAISRGARMLRHDNTESSAKAILRDLLRHDEEPKALLMQKEMTNERKQIPDTQAGKHLLDALDNLFRGLQKKLSSQDGEDQEMRRKIDNIEDKRRRFHMAIAVDILTRLISSAQMVNNWIPCTYH</sequence>
<feature type="domain" description="G" evidence="1">
    <location>
        <begin position="1"/>
        <end position="61"/>
    </location>
</feature>
<accession>A0A1X6N7K7</accession>
<dbReference type="SUPFAM" id="SSF52540">
    <property type="entry name" value="P-loop containing nucleoside triphosphate hydrolases"/>
    <property type="match status" value="1"/>
</dbReference>
<proteinExistence type="predicted"/>
<dbReference type="STRING" id="670580.A0A1X6N7K7"/>
<evidence type="ECO:0000313" key="2">
    <source>
        <dbReference type="EMBL" id="OSX64607.1"/>
    </source>
</evidence>
<dbReference type="Pfam" id="PF01926">
    <property type="entry name" value="MMR_HSR1"/>
    <property type="match status" value="1"/>
</dbReference>
<dbReference type="GeneID" id="36329546"/>
<feature type="non-terminal residue" evidence="2">
    <location>
        <position position="1"/>
    </location>
</feature>
<gene>
    <name evidence="2" type="ORF">POSPLADRAFT_1135653</name>
</gene>
<keyword evidence="3" id="KW-1185">Reference proteome</keyword>
<reference evidence="2 3" key="1">
    <citation type="submission" date="2017-04" db="EMBL/GenBank/DDBJ databases">
        <title>Genome Sequence of the Model Brown-Rot Fungus Postia placenta SB12.</title>
        <authorList>
            <consortium name="DOE Joint Genome Institute"/>
            <person name="Gaskell J."/>
            <person name="Kersten P."/>
            <person name="Larrondo L.F."/>
            <person name="Canessa P."/>
            <person name="Martinez D."/>
            <person name="Hibbett D."/>
            <person name="Schmoll M."/>
            <person name="Kubicek C.P."/>
            <person name="Martinez A.T."/>
            <person name="Yadav J."/>
            <person name="Master E."/>
            <person name="Magnuson J.K."/>
            <person name="James T."/>
            <person name="Yaver D."/>
            <person name="Berka R."/>
            <person name="Labutti K."/>
            <person name="Lipzen A."/>
            <person name="Aerts A."/>
            <person name="Barry K."/>
            <person name="Henrissat B."/>
            <person name="Blanchette R."/>
            <person name="Grigoriev I."/>
            <person name="Cullen D."/>
        </authorList>
    </citation>
    <scope>NUCLEOTIDE SEQUENCE [LARGE SCALE GENOMIC DNA]</scope>
    <source>
        <strain evidence="2 3">MAD-698-R-SB12</strain>
    </source>
</reference>
<dbReference type="InterPro" id="IPR006073">
    <property type="entry name" value="GTP-bd"/>
</dbReference>
<dbReference type="RefSeq" id="XP_024341401.1">
    <property type="nucleotide sequence ID" value="XM_024484597.1"/>
</dbReference>
<dbReference type="GO" id="GO:0005525">
    <property type="term" value="F:GTP binding"/>
    <property type="evidence" value="ECO:0007669"/>
    <property type="project" value="InterPro"/>
</dbReference>
<dbReference type="Proteomes" id="UP000194127">
    <property type="component" value="Unassembled WGS sequence"/>
</dbReference>
<dbReference type="OrthoDB" id="8954335at2759"/>
<dbReference type="Gene3D" id="3.40.50.300">
    <property type="entry name" value="P-loop containing nucleotide triphosphate hydrolases"/>
    <property type="match status" value="1"/>
</dbReference>